<sequence length="180" mass="20539">MDKTSLENDPVFELFSKHWALVSTGTMEKHNACTVSWGSFGILWERPGKSGKTITVYLHPSRYTCEMLKERDTFTVSFFEKEYQKALGYMGSHTGRNEDKAKAAGLTPVELPEGGLGFKEAKVSFVCRKIYQHMFTKEDLDPDIQEYYKGRPQAFPLNEKGEWEPHIVFVGEIKTVTGNE</sequence>
<evidence type="ECO:0000313" key="4">
    <source>
        <dbReference type="Proteomes" id="UP000320585"/>
    </source>
</evidence>
<dbReference type="RefSeq" id="WP_143332686.1">
    <property type="nucleotide sequence ID" value="NZ_AP019697.1"/>
</dbReference>
<feature type="domain" description="Flavin reductase like" evidence="2">
    <location>
        <begin position="16"/>
        <end position="176"/>
    </location>
</feature>
<dbReference type="AlphaFoldDB" id="A0A8D4UV82"/>
<dbReference type="PANTHER" id="PTHR43567:SF5">
    <property type="entry name" value="HYPOTHETICAL CYTOSOLIC PROTEIN"/>
    <property type="match status" value="1"/>
</dbReference>
<accession>A0A8D4UV82</accession>
<proteinExistence type="inferred from homology"/>
<evidence type="ECO:0000313" key="3">
    <source>
        <dbReference type="EMBL" id="BBK25606.1"/>
    </source>
</evidence>
<name>A0A8D4UV82_9FIRM</name>
<dbReference type="GeneID" id="92716763"/>
<organism evidence="3 4">
    <name type="scientific">Dialister hominis</name>
    <dbReference type="NCBI Taxonomy" id="2582419"/>
    <lineage>
        <taxon>Bacteria</taxon>
        <taxon>Bacillati</taxon>
        <taxon>Bacillota</taxon>
        <taxon>Negativicutes</taxon>
        <taxon>Veillonellales</taxon>
        <taxon>Veillonellaceae</taxon>
        <taxon>Dialister</taxon>
    </lineage>
</organism>
<dbReference type="PANTHER" id="PTHR43567">
    <property type="entry name" value="FLAVOREDOXIN-RELATED-RELATED"/>
    <property type="match status" value="1"/>
</dbReference>
<keyword evidence="4" id="KW-1185">Reference proteome</keyword>
<evidence type="ECO:0000256" key="1">
    <source>
        <dbReference type="ARBA" id="ARBA00038054"/>
    </source>
</evidence>
<dbReference type="Gene3D" id="2.30.110.10">
    <property type="entry name" value="Electron Transport, Fmn-binding Protein, Chain A"/>
    <property type="match status" value="1"/>
</dbReference>
<dbReference type="InterPro" id="IPR002563">
    <property type="entry name" value="Flavin_Rdtase-like_dom"/>
</dbReference>
<dbReference type="InterPro" id="IPR012349">
    <property type="entry name" value="Split_barrel_FMN-bd"/>
</dbReference>
<protein>
    <recommendedName>
        <fullName evidence="2">Flavin reductase like domain-containing protein</fullName>
    </recommendedName>
</protein>
<reference evidence="4" key="1">
    <citation type="submission" date="2019-05" db="EMBL/GenBank/DDBJ databases">
        <title>Complete genome sequencing of Dialister sp. strain 5BBH33.</title>
        <authorList>
            <person name="Sakamoto M."/>
            <person name="Murakami T."/>
            <person name="Mori H."/>
        </authorList>
    </citation>
    <scope>NUCLEOTIDE SEQUENCE [LARGE SCALE GENOMIC DNA]</scope>
    <source>
        <strain evidence="4">5BBH33</strain>
    </source>
</reference>
<dbReference type="EMBL" id="AP019697">
    <property type="protein sequence ID" value="BBK25606.1"/>
    <property type="molecule type" value="Genomic_DNA"/>
</dbReference>
<dbReference type="InterPro" id="IPR052174">
    <property type="entry name" value="Flavoredoxin"/>
</dbReference>
<dbReference type="Proteomes" id="UP000320585">
    <property type="component" value="Chromosome"/>
</dbReference>
<comment type="similarity">
    <text evidence="1">Belongs to the flavoredoxin family.</text>
</comment>
<gene>
    <name evidence="3" type="ORF">Dia5BBH33_15410</name>
</gene>
<evidence type="ECO:0000259" key="2">
    <source>
        <dbReference type="Pfam" id="PF01613"/>
    </source>
</evidence>
<dbReference type="OrthoDB" id="9791490at2"/>
<dbReference type="KEGG" id="dho:Dia5BBH33_15410"/>
<dbReference type="GO" id="GO:0010181">
    <property type="term" value="F:FMN binding"/>
    <property type="evidence" value="ECO:0007669"/>
    <property type="project" value="InterPro"/>
</dbReference>
<dbReference type="GO" id="GO:0016646">
    <property type="term" value="F:oxidoreductase activity, acting on the CH-NH group of donors, NAD or NADP as acceptor"/>
    <property type="evidence" value="ECO:0007669"/>
    <property type="project" value="UniProtKB-ARBA"/>
</dbReference>
<dbReference type="SUPFAM" id="SSF50475">
    <property type="entry name" value="FMN-binding split barrel"/>
    <property type="match status" value="1"/>
</dbReference>
<dbReference type="Pfam" id="PF01613">
    <property type="entry name" value="Flavin_Reduct"/>
    <property type="match status" value="1"/>
</dbReference>